<dbReference type="KEGG" id="puo:RZN69_03280"/>
<dbReference type="PROSITE" id="PS00818">
    <property type="entry name" value="DPS_1"/>
    <property type="match status" value="1"/>
</dbReference>
<evidence type="ECO:0000256" key="2">
    <source>
        <dbReference type="RuleBase" id="RU003875"/>
    </source>
</evidence>
<evidence type="ECO:0000313" key="5">
    <source>
        <dbReference type="Proteomes" id="UP001304300"/>
    </source>
</evidence>
<proteinExistence type="inferred from homology"/>
<dbReference type="RefSeq" id="WP_317834580.1">
    <property type="nucleotide sequence ID" value="NZ_CP136920.1"/>
</dbReference>
<dbReference type="InterPro" id="IPR002177">
    <property type="entry name" value="DPS_DNA-bd"/>
</dbReference>
<evidence type="ECO:0000259" key="3">
    <source>
        <dbReference type="Pfam" id="PF00210"/>
    </source>
</evidence>
<evidence type="ECO:0000313" key="4">
    <source>
        <dbReference type="EMBL" id="WOO42096.1"/>
    </source>
</evidence>
<name>A0AAQ3LAH3_9BACT</name>
<evidence type="ECO:0000256" key="1">
    <source>
        <dbReference type="ARBA" id="ARBA00009497"/>
    </source>
</evidence>
<dbReference type="PANTHER" id="PTHR42932">
    <property type="entry name" value="GENERAL STRESS PROTEIN 20U"/>
    <property type="match status" value="1"/>
</dbReference>
<dbReference type="InterPro" id="IPR012347">
    <property type="entry name" value="Ferritin-like"/>
</dbReference>
<dbReference type="EMBL" id="CP136920">
    <property type="protein sequence ID" value="WOO42096.1"/>
    <property type="molecule type" value="Genomic_DNA"/>
</dbReference>
<dbReference type="InterPro" id="IPR023188">
    <property type="entry name" value="DPS_DNA-bd_CS"/>
</dbReference>
<dbReference type="InterPro" id="IPR009078">
    <property type="entry name" value="Ferritin-like_SF"/>
</dbReference>
<dbReference type="CDD" id="cd01043">
    <property type="entry name" value="DPS"/>
    <property type="match status" value="1"/>
</dbReference>
<dbReference type="GO" id="GO:0008199">
    <property type="term" value="F:ferric iron binding"/>
    <property type="evidence" value="ECO:0007669"/>
    <property type="project" value="InterPro"/>
</dbReference>
<sequence length="154" mass="17334">MPKRKKSRPDTNSIAETLRPVLADTYALMAQTHLCHWNVEGPSFFALHAAFEMQYTELFQASDEIAERIRALGDYSPGGLESLARIANMTELPEKATAEKMAASLIENHSKLIKDAAKAREIASEADDKETEDLMIARIQVHEKTVWMLKSFLK</sequence>
<dbReference type="Gene3D" id="1.20.1260.10">
    <property type="match status" value="1"/>
</dbReference>
<accession>A0AAQ3LAH3</accession>
<protein>
    <submittedName>
        <fullName evidence="4">DNA starvation/stationary phase protection protein</fullName>
    </submittedName>
</protein>
<keyword evidence="5" id="KW-1185">Reference proteome</keyword>
<organism evidence="4 5">
    <name type="scientific">Rubellicoccus peritrichatus</name>
    <dbReference type="NCBI Taxonomy" id="3080537"/>
    <lineage>
        <taxon>Bacteria</taxon>
        <taxon>Pseudomonadati</taxon>
        <taxon>Verrucomicrobiota</taxon>
        <taxon>Opitutia</taxon>
        <taxon>Puniceicoccales</taxon>
        <taxon>Cerasicoccaceae</taxon>
        <taxon>Rubellicoccus</taxon>
    </lineage>
</organism>
<comment type="similarity">
    <text evidence="1 2">Belongs to the Dps family.</text>
</comment>
<gene>
    <name evidence="4" type="ORF">RZN69_03280</name>
</gene>
<dbReference type="SUPFAM" id="SSF47240">
    <property type="entry name" value="Ferritin-like"/>
    <property type="match status" value="1"/>
</dbReference>
<reference evidence="4 5" key="1">
    <citation type="submission" date="2023-10" db="EMBL/GenBank/DDBJ databases">
        <title>Rubellicoccus peritrichatus gen. nov., sp. nov., isolated from an algae of coral reef tank.</title>
        <authorList>
            <person name="Luo J."/>
        </authorList>
    </citation>
    <scope>NUCLEOTIDE SEQUENCE [LARGE SCALE GENOMIC DNA]</scope>
    <source>
        <strain evidence="4 5">CR14</strain>
    </source>
</reference>
<feature type="domain" description="Ferritin/DPS" evidence="3">
    <location>
        <begin position="18"/>
        <end position="153"/>
    </location>
</feature>
<dbReference type="PANTHER" id="PTHR42932:SF3">
    <property type="entry name" value="DNA PROTECTION DURING STARVATION PROTEIN"/>
    <property type="match status" value="1"/>
</dbReference>
<dbReference type="AlphaFoldDB" id="A0AAQ3LAH3"/>
<dbReference type="Proteomes" id="UP001304300">
    <property type="component" value="Chromosome"/>
</dbReference>
<dbReference type="InterPro" id="IPR008331">
    <property type="entry name" value="Ferritin_DPS_dom"/>
</dbReference>
<dbReference type="GO" id="GO:0016722">
    <property type="term" value="F:oxidoreductase activity, acting on metal ions"/>
    <property type="evidence" value="ECO:0007669"/>
    <property type="project" value="InterPro"/>
</dbReference>
<dbReference type="PIRSF" id="PIRSF005900">
    <property type="entry name" value="Dps"/>
    <property type="match status" value="1"/>
</dbReference>
<dbReference type="Pfam" id="PF00210">
    <property type="entry name" value="Ferritin"/>
    <property type="match status" value="1"/>
</dbReference>
<dbReference type="PRINTS" id="PR01346">
    <property type="entry name" value="HELNAPAPROT"/>
</dbReference>